<reference evidence="13" key="1">
    <citation type="submission" date="2023-06" db="EMBL/GenBank/DDBJ databases">
        <title>Genome-scale phylogeny and comparative genomics of the fungal order Sordariales.</title>
        <authorList>
            <consortium name="Lawrence Berkeley National Laboratory"/>
            <person name="Hensen N."/>
            <person name="Bonometti L."/>
            <person name="Westerberg I."/>
            <person name="Brannstrom I.O."/>
            <person name="Guillou S."/>
            <person name="Cros-Aarteil S."/>
            <person name="Calhoun S."/>
            <person name="Haridas S."/>
            <person name="Kuo A."/>
            <person name="Mondo S."/>
            <person name="Pangilinan J."/>
            <person name="Riley R."/>
            <person name="LaButti K."/>
            <person name="Andreopoulos B."/>
            <person name="Lipzen A."/>
            <person name="Chen C."/>
            <person name="Yanf M."/>
            <person name="Daum C."/>
            <person name="Ng V."/>
            <person name="Clum A."/>
            <person name="Steindorff A."/>
            <person name="Ohm R."/>
            <person name="Martin F."/>
            <person name="Silar P."/>
            <person name="Natvig D."/>
            <person name="Lalanne C."/>
            <person name="Gautier V."/>
            <person name="Ament-velasquez S.L."/>
            <person name="Kruys A."/>
            <person name="Hutchinson M.I."/>
            <person name="Powell A.J."/>
            <person name="Barry K."/>
            <person name="Miller A.N."/>
            <person name="Grigoriev I.V."/>
            <person name="Debuchy R."/>
            <person name="Gladieux P."/>
            <person name="Thoren M.H."/>
            <person name="Johannesson H."/>
        </authorList>
    </citation>
    <scope>NUCLEOTIDE SEQUENCE</scope>
    <source>
        <strain evidence="13">SMH3391-2</strain>
    </source>
</reference>
<dbReference type="CDD" id="cd22584">
    <property type="entry name" value="Rcat_RBR_unk"/>
    <property type="match status" value="1"/>
</dbReference>
<dbReference type="PROSITE" id="PS51873">
    <property type="entry name" value="TRIAD"/>
    <property type="match status" value="1"/>
</dbReference>
<evidence type="ECO:0000256" key="10">
    <source>
        <dbReference type="SAM" id="MobiDB-lite"/>
    </source>
</evidence>
<dbReference type="SUPFAM" id="SSF57850">
    <property type="entry name" value="RING/U-box"/>
    <property type="match status" value="2"/>
</dbReference>
<dbReference type="Gene3D" id="1.20.120.1750">
    <property type="match status" value="1"/>
</dbReference>
<dbReference type="InterPro" id="IPR002867">
    <property type="entry name" value="IBR_dom"/>
</dbReference>
<keyword evidence="3" id="KW-0808">Transferase</keyword>
<organism evidence="13 14">
    <name type="scientific">Bombardia bombarda</name>
    <dbReference type="NCBI Taxonomy" id="252184"/>
    <lineage>
        <taxon>Eukaryota</taxon>
        <taxon>Fungi</taxon>
        <taxon>Dikarya</taxon>
        <taxon>Ascomycota</taxon>
        <taxon>Pezizomycotina</taxon>
        <taxon>Sordariomycetes</taxon>
        <taxon>Sordariomycetidae</taxon>
        <taxon>Sordariales</taxon>
        <taxon>Lasiosphaeriaceae</taxon>
        <taxon>Bombardia</taxon>
    </lineage>
</organism>
<dbReference type="InterPro" id="IPR013083">
    <property type="entry name" value="Znf_RING/FYVE/PHD"/>
</dbReference>
<dbReference type="AlphaFoldDB" id="A0AA39XHR7"/>
<comment type="catalytic activity">
    <reaction evidence="1">
        <text>[E2 ubiquitin-conjugating enzyme]-S-ubiquitinyl-L-cysteine + [acceptor protein]-L-lysine = [E2 ubiquitin-conjugating enzyme]-L-cysteine + [acceptor protein]-N(6)-ubiquitinyl-L-lysine.</text>
        <dbReference type="EC" id="2.3.2.31"/>
    </reaction>
</comment>
<evidence type="ECO:0000256" key="8">
    <source>
        <dbReference type="ARBA" id="ARBA00022833"/>
    </source>
</evidence>
<evidence type="ECO:0000259" key="11">
    <source>
        <dbReference type="PROSITE" id="PS50089"/>
    </source>
</evidence>
<dbReference type="EC" id="2.3.2.31" evidence="2"/>
<dbReference type="Proteomes" id="UP001174934">
    <property type="component" value="Unassembled WGS sequence"/>
</dbReference>
<keyword evidence="6 9" id="KW-0863">Zinc-finger</keyword>
<dbReference type="InterPro" id="IPR027370">
    <property type="entry name" value="Znf-RING_euk"/>
</dbReference>
<dbReference type="InterPro" id="IPR001841">
    <property type="entry name" value="Znf_RING"/>
</dbReference>
<feature type="compositionally biased region" description="Polar residues" evidence="10">
    <location>
        <begin position="148"/>
        <end position="161"/>
    </location>
</feature>
<evidence type="ECO:0000256" key="5">
    <source>
        <dbReference type="ARBA" id="ARBA00022737"/>
    </source>
</evidence>
<evidence type="ECO:0000313" key="14">
    <source>
        <dbReference type="Proteomes" id="UP001174934"/>
    </source>
</evidence>
<dbReference type="Pfam" id="PF01485">
    <property type="entry name" value="IBR"/>
    <property type="match status" value="2"/>
</dbReference>
<dbReference type="InterPro" id="IPR031127">
    <property type="entry name" value="E3_UB_ligase_RBR"/>
</dbReference>
<protein>
    <recommendedName>
        <fullName evidence="2">RBR-type E3 ubiquitin transferase</fullName>
        <ecNumber evidence="2">2.3.2.31</ecNumber>
    </recommendedName>
</protein>
<gene>
    <name evidence="13" type="ORF">B0T17DRAFT_621749</name>
</gene>
<keyword evidence="5" id="KW-0677">Repeat</keyword>
<dbReference type="PANTHER" id="PTHR11685">
    <property type="entry name" value="RBR FAMILY RING FINGER AND IBR DOMAIN-CONTAINING"/>
    <property type="match status" value="1"/>
</dbReference>
<keyword evidence="8" id="KW-0862">Zinc</keyword>
<evidence type="ECO:0000259" key="12">
    <source>
        <dbReference type="PROSITE" id="PS51873"/>
    </source>
</evidence>
<evidence type="ECO:0000256" key="3">
    <source>
        <dbReference type="ARBA" id="ARBA00022679"/>
    </source>
</evidence>
<evidence type="ECO:0000256" key="7">
    <source>
        <dbReference type="ARBA" id="ARBA00022786"/>
    </source>
</evidence>
<accession>A0AA39XHR7</accession>
<dbReference type="PROSITE" id="PS50089">
    <property type="entry name" value="ZF_RING_2"/>
    <property type="match status" value="1"/>
</dbReference>
<name>A0AA39XHR7_9PEZI</name>
<keyword evidence="7" id="KW-0833">Ubl conjugation pathway</keyword>
<dbReference type="Pfam" id="PF13445">
    <property type="entry name" value="zf-RING_UBOX"/>
    <property type="match status" value="1"/>
</dbReference>
<dbReference type="GO" id="GO:0008270">
    <property type="term" value="F:zinc ion binding"/>
    <property type="evidence" value="ECO:0007669"/>
    <property type="project" value="UniProtKB-KW"/>
</dbReference>
<feature type="region of interest" description="Disordered" evidence="10">
    <location>
        <begin position="139"/>
        <end position="161"/>
    </location>
</feature>
<dbReference type="SMART" id="SM00647">
    <property type="entry name" value="IBR"/>
    <property type="match status" value="2"/>
</dbReference>
<dbReference type="InterPro" id="IPR017907">
    <property type="entry name" value="Znf_RING_CS"/>
</dbReference>
<evidence type="ECO:0000313" key="13">
    <source>
        <dbReference type="EMBL" id="KAK0634232.1"/>
    </source>
</evidence>
<sequence length="445" mass="50428">MEFMNMDPSTGRLIIEIQLSELSDLVGHQKGKGREGEIDDIALALETYKAELQQCLQNVSDQEMCASIDRAVRMDADLIRVSDAQEAQAIQDRELAHSMSSEDATDPQASAIPNMSRVRLNPVSDEFLDKLQVFNGACHDHEDPHGTQAESSSWAASRGNTDSSETMKECVICTDKYDSSHVATSSCGHSYCRGCLENLFRTSFTDESLFPPRCCYNSVPFEASRSLLPSEVLREFEEKKTEFGTPNRTYCHAPSCSSFVSPQFIENGIARCVKCHTATCTTCKGRSHQGSDCPNDPAVRSLLDLAIEQGWKRCVSCHHMVELDHGCNHITCKCGTQFCYICGERWKTCTCPQWEEDRLLARANAVVNRDVVVNQLELNAAERRARVETERRNLVRNHECRHGEWDIQGGRHNCEECNDELPNYIYECRQCRLMLCHRCRFSRRR</sequence>
<dbReference type="InterPro" id="IPR044066">
    <property type="entry name" value="TRIAD_supradom"/>
</dbReference>
<feature type="domain" description="RING-type" evidence="11">
    <location>
        <begin position="170"/>
        <end position="214"/>
    </location>
</feature>
<dbReference type="GO" id="GO:0016567">
    <property type="term" value="P:protein ubiquitination"/>
    <property type="evidence" value="ECO:0007669"/>
    <property type="project" value="InterPro"/>
</dbReference>
<dbReference type="CDD" id="cd20335">
    <property type="entry name" value="BRcat_RBR"/>
    <property type="match status" value="1"/>
</dbReference>
<feature type="domain" description="RING-type" evidence="12">
    <location>
        <begin position="166"/>
        <end position="355"/>
    </location>
</feature>
<comment type="caution">
    <text evidence="13">The sequence shown here is derived from an EMBL/GenBank/DDBJ whole genome shotgun (WGS) entry which is preliminary data.</text>
</comment>
<dbReference type="PROSITE" id="PS00518">
    <property type="entry name" value="ZF_RING_1"/>
    <property type="match status" value="1"/>
</dbReference>
<dbReference type="Gene3D" id="3.30.40.10">
    <property type="entry name" value="Zinc/RING finger domain, C3HC4 (zinc finger)"/>
    <property type="match status" value="1"/>
</dbReference>
<keyword evidence="14" id="KW-1185">Reference proteome</keyword>
<dbReference type="GO" id="GO:0061630">
    <property type="term" value="F:ubiquitin protein ligase activity"/>
    <property type="evidence" value="ECO:0007669"/>
    <property type="project" value="UniProtKB-EC"/>
</dbReference>
<evidence type="ECO:0000256" key="6">
    <source>
        <dbReference type="ARBA" id="ARBA00022771"/>
    </source>
</evidence>
<evidence type="ECO:0000256" key="1">
    <source>
        <dbReference type="ARBA" id="ARBA00001798"/>
    </source>
</evidence>
<evidence type="ECO:0000256" key="9">
    <source>
        <dbReference type="PROSITE-ProRule" id="PRU00175"/>
    </source>
</evidence>
<proteinExistence type="predicted"/>
<evidence type="ECO:0000256" key="2">
    <source>
        <dbReference type="ARBA" id="ARBA00012251"/>
    </source>
</evidence>
<keyword evidence="4" id="KW-0479">Metal-binding</keyword>
<dbReference type="EMBL" id="JAULSR010000001">
    <property type="protein sequence ID" value="KAK0634232.1"/>
    <property type="molecule type" value="Genomic_DNA"/>
</dbReference>
<evidence type="ECO:0000256" key="4">
    <source>
        <dbReference type="ARBA" id="ARBA00022723"/>
    </source>
</evidence>